<dbReference type="eggNOG" id="COG1396">
    <property type="taxonomic scope" value="Bacteria"/>
</dbReference>
<dbReference type="AlphaFoldDB" id="A0A0C5BIZ4"/>
<dbReference type="Gene3D" id="1.10.260.40">
    <property type="entry name" value="lambda repressor-like DNA-binding domains"/>
    <property type="match status" value="1"/>
</dbReference>
<evidence type="ECO:0000256" key="1">
    <source>
        <dbReference type="ARBA" id="ARBA00023015"/>
    </source>
</evidence>
<keyword evidence="2" id="KW-0238">DNA-binding</keyword>
<feature type="domain" description="HTH cro/C1-type" evidence="4">
    <location>
        <begin position="12"/>
        <end position="67"/>
    </location>
</feature>
<keyword evidence="1" id="KW-0805">Transcription regulation</keyword>
<dbReference type="SUPFAM" id="SSF47413">
    <property type="entry name" value="lambda repressor-like DNA-binding domains"/>
    <property type="match status" value="1"/>
</dbReference>
<evidence type="ECO:0000313" key="5">
    <source>
        <dbReference type="EMBL" id="KKM47267.1"/>
    </source>
</evidence>
<dbReference type="SMART" id="SM00530">
    <property type="entry name" value="HTH_XRE"/>
    <property type="match status" value="1"/>
</dbReference>
<protein>
    <submittedName>
        <fullName evidence="5">XRE family transcriptional regulator</fullName>
    </submittedName>
</protein>
<dbReference type="GO" id="GO:0003700">
    <property type="term" value="F:DNA-binding transcription factor activity"/>
    <property type="evidence" value="ECO:0007669"/>
    <property type="project" value="TreeGrafter"/>
</dbReference>
<evidence type="ECO:0000259" key="4">
    <source>
        <dbReference type="PROSITE" id="PS50943"/>
    </source>
</evidence>
<keyword evidence="3" id="KW-0804">Transcription</keyword>
<dbReference type="CDD" id="cd00093">
    <property type="entry name" value="HTH_XRE"/>
    <property type="match status" value="1"/>
</dbReference>
<dbReference type="InterPro" id="IPR010982">
    <property type="entry name" value="Lambda_DNA-bd_dom_sf"/>
</dbReference>
<dbReference type="EMBL" id="LBFI01000002">
    <property type="protein sequence ID" value="KKM47267.1"/>
    <property type="molecule type" value="Genomic_DNA"/>
</dbReference>
<dbReference type="PROSITE" id="PS50943">
    <property type="entry name" value="HTH_CROC1"/>
    <property type="match status" value="1"/>
</dbReference>
<dbReference type="Pfam" id="PF01381">
    <property type="entry name" value="HTH_3"/>
    <property type="match status" value="1"/>
</dbReference>
<keyword evidence="6" id="KW-1185">Reference proteome</keyword>
<dbReference type="PANTHER" id="PTHR46797:SF23">
    <property type="entry name" value="HTH-TYPE TRANSCRIPTIONAL REGULATOR SUTR"/>
    <property type="match status" value="1"/>
</dbReference>
<dbReference type="GO" id="GO:0003677">
    <property type="term" value="F:DNA binding"/>
    <property type="evidence" value="ECO:0007669"/>
    <property type="project" value="UniProtKB-KW"/>
</dbReference>
<comment type="caution">
    <text evidence="5">The sequence shown here is derived from an EMBL/GenBank/DDBJ whole genome shotgun (WGS) entry which is preliminary data.</text>
</comment>
<accession>A0A0C5BIZ4</accession>
<dbReference type="InterPro" id="IPR001387">
    <property type="entry name" value="Cro/C1-type_HTH"/>
</dbReference>
<sequence>MNFLKTVLGAQLRDLRRSRGMTQERLAEELGMTPRYLAGIERGERNFTLDSVDVLAKQLSVESLDLLDTSRSVGSGS</sequence>
<evidence type="ECO:0000313" key="6">
    <source>
        <dbReference type="Proteomes" id="UP000052979"/>
    </source>
</evidence>
<reference evidence="5 6" key="1">
    <citation type="submission" date="2015-04" db="EMBL/GenBank/DDBJ databases">
        <title>Draft genome sequence of Rathayibacter toxicus strain FH-142 (AKA 70134 or CS 32), a Western Australian isolate.</title>
        <authorList>
            <consortium name="Consortium for Microbial Forensics and Genomics (microFORGE)"/>
            <person name="Knight B.M."/>
            <person name="Roberts D.P."/>
            <person name="Lin D."/>
            <person name="Hari K."/>
            <person name="Fletcher J."/>
            <person name="Melcher U."/>
            <person name="Blagden T."/>
            <person name="Luster D.G."/>
            <person name="Sechler A.J."/>
            <person name="Schneider W.L."/>
            <person name="Winegar R.A."/>
        </authorList>
    </citation>
    <scope>NUCLEOTIDE SEQUENCE [LARGE SCALE GENOMIC DNA]</scope>
    <source>
        <strain evidence="5 6">FH142</strain>
    </source>
</reference>
<dbReference type="InterPro" id="IPR050807">
    <property type="entry name" value="TransReg_Diox_bact_type"/>
</dbReference>
<dbReference type="Proteomes" id="UP000052979">
    <property type="component" value="Unassembled WGS sequence"/>
</dbReference>
<gene>
    <name evidence="5" type="ORF">VT73_00675</name>
</gene>
<dbReference type="GO" id="GO:0005829">
    <property type="term" value="C:cytosol"/>
    <property type="evidence" value="ECO:0007669"/>
    <property type="project" value="TreeGrafter"/>
</dbReference>
<proteinExistence type="predicted"/>
<dbReference type="KEGG" id="rtx:TI83_01340"/>
<name>A0A0C5BIZ4_9MICO</name>
<dbReference type="PATRIC" id="fig|145458.7.peg.320"/>
<dbReference type="PANTHER" id="PTHR46797">
    <property type="entry name" value="HTH-TYPE TRANSCRIPTIONAL REGULATOR"/>
    <property type="match status" value="1"/>
</dbReference>
<evidence type="ECO:0000256" key="3">
    <source>
        <dbReference type="ARBA" id="ARBA00023163"/>
    </source>
</evidence>
<organism evidence="5 6">
    <name type="scientific">Rathayibacter toxicus</name>
    <dbReference type="NCBI Taxonomy" id="145458"/>
    <lineage>
        <taxon>Bacteria</taxon>
        <taxon>Bacillati</taxon>
        <taxon>Actinomycetota</taxon>
        <taxon>Actinomycetes</taxon>
        <taxon>Micrococcales</taxon>
        <taxon>Microbacteriaceae</taxon>
        <taxon>Rathayibacter</taxon>
    </lineage>
</organism>
<evidence type="ECO:0000256" key="2">
    <source>
        <dbReference type="ARBA" id="ARBA00023125"/>
    </source>
</evidence>